<evidence type="ECO:0000259" key="6">
    <source>
        <dbReference type="SMART" id="SM00528"/>
    </source>
</evidence>
<sequence length="142" mass="15086">MEKSLDGLNAKQLQAVIKEAQAKLIEAQAKVVEETRTKIDALLAEAGLGLVDVYPRLAGKAGNTGKQGKKIGVVAPKYRNPADPGQTWSGRGKKPSWFVEAISKRGVTAESLLIDAAPAAQATRKVASKKVAKKRPARKSAE</sequence>
<feature type="coiled-coil region" evidence="5">
    <location>
        <begin position="10"/>
        <end position="37"/>
    </location>
</feature>
<evidence type="ECO:0000256" key="2">
    <source>
        <dbReference type="ARBA" id="ARBA00010610"/>
    </source>
</evidence>
<keyword evidence="5" id="KW-0175">Coiled coil</keyword>
<evidence type="ECO:0000256" key="4">
    <source>
        <dbReference type="ARBA" id="ARBA00023125"/>
    </source>
</evidence>
<keyword evidence="4" id="KW-0238">DNA-binding</keyword>
<dbReference type="PANTHER" id="PTHR38097">
    <property type="match status" value="1"/>
</dbReference>
<keyword evidence="3" id="KW-0963">Cytoplasm</keyword>
<keyword evidence="8" id="KW-1185">Reference proteome</keyword>
<dbReference type="EMBL" id="JAQQFN010000005">
    <property type="protein sequence ID" value="MFL9883184.1"/>
    <property type="molecule type" value="Genomic_DNA"/>
</dbReference>
<evidence type="ECO:0000256" key="1">
    <source>
        <dbReference type="ARBA" id="ARBA00004453"/>
    </source>
</evidence>
<comment type="subcellular location">
    <subcellularLocation>
        <location evidence="1">Cytoplasm</location>
        <location evidence="1">Nucleoid</location>
    </subcellularLocation>
</comment>
<name>A0ABW8ZM83_9BURK</name>
<reference evidence="7 8" key="1">
    <citation type="journal article" date="2024" name="Chem. Sci.">
        <title>Discovery of megapolipeptins by genome mining of a Burkholderiales bacteria collection.</title>
        <authorList>
            <person name="Paulo B.S."/>
            <person name="Recchia M.J.J."/>
            <person name="Lee S."/>
            <person name="Fergusson C.H."/>
            <person name="Romanowski S.B."/>
            <person name="Hernandez A."/>
            <person name="Krull N."/>
            <person name="Liu D.Y."/>
            <person name="Cavanagh H."/>
            <person name="Bos A."/>
            <person name="Gray C.A."/>
            <person name="Murphy B.T."/>
            <person name="Linington R.G."/>
            <person name="Eustaquio A.S."/>
        </authorList>
    </citation>
    <scope>NUCLEOTIDE SEQUENCE [LARGE SCALE GENOMIC DNA]</scope>
    <source>
        <strain evidence="7 8">RL16-012-BIC-B</strain>
    </source>
</reference>
<dbReference type="SMART" id="SM00528">
    <property type="entry name" value="HNS"/>
    <property type="match status" value="1"/>
</dbReference>
<comment type="similarity">
    <text evidence="2">Belongs to the histone-like protein H-NS family.</text>
</comment>
<evidence type="ECO:0000256" key="3">
    <source>
        <dbReference type="ARBA" id="ARBA00022490"/>
    </source>
</evidence>
<feature type="domain" description="DNA-binding protein H-NS-like C-terminal" evidence="6">
    <location>
        <begin position="68"/>
        <end position="114"/>
    </location>
</feature>
<dbReference type="RefSeq" id="WP_408326334.1">
    <property type="nucleotide sequence ID" value="NZ_JAQQFH010000002.1"/>
</dbReference>
<dbReference type="Proteomes" id="UP001629249">
    <property type="component" value="Unassembled WGS sequence"/>
</dbReference>
<protein>
    <submittedName>
        <fullName evidence="7">H-NS histone family protein</fullName>
    </submittedName>
</protein>
<dbReference type="PANTHER" id="PTHR38097:SF2">
    <property type="entry name" value="DNA-BINDING PROTEIN STPA"/>
    <property type="match status" value="1"/>
</dbReference>
<proteinExistence type="inferred from homology"/>
<dbReference type="InterPro" id="IPR037150">
    <property type="entry name" value="H-NS_C_dom_sf"/>
</dbReference>
<comment type="caution">
    <text evidence="7">The sequence shown here is derived from an EMBL/GenBank/DDBJ whole genome shotgun (WGS) entry which is preliminary data.</text>
</comment>
<organism evidence="7 8">
    <name type="scientific">Paraburkholderia agricolaris</name>
    <dbReference type="NCBI Taxonomy" id="2152888"/>
    <lineage>
        <taxon>Bacteria</taxon>
        <taxon>Pseudomonadati</taxon>
        <taxon>Pseudomonadota</taxon>
        <taxon>Betaproteobacteria</taxon>
        <taxon>Burkholderiales</taxon>
        <taxon>Burkholderiaceae</taxon>
        <taxon>Paraburkholderia</taxon>
    </lineage>
</organism>
<dbReference type="SUPFAM" id="SSF81273">
    <property type="entry name" value="H-NS histone-like proteins"/>
    <property type="match status" value="1"/>
</dbReference>
<evidence type="ECO:0000313" key="7">
    <source>
        <dbReference type="EMBL" id="MFL9883184.1"/>
    </source>
</evidence>
<dbReference type="InterPro" id="IPR027444">
    <property type="entry name" value="H-NS_C_dom"/>
</dbReference>
<accession>A0ABW8ZM83</accession>
<gene>
    <name evidence="7" type="ORF">PQR66_09120</name>
</gene>
<dbReference type="Pfam" id="PF00816">
    <property type="entry name" value="Histone_HNS"/>
    <property type="match status" value="1"/>
</dbReference>
<evidence type="ECO:0000313" key="8">
    <source>
        <dbReference type="Proteomes" id="UP001629249"/>
    </source>
</evidence>
<evidence type="ECO:0000256" key="5">
    <source>
        <dbReference type="SAM" id="Coils"/>
    </source>
</evidence>
<dbReference type="Gene3D" id="4.10.430.10">
    <property type="entry name" value="Histone-like protein H-NS, C-terminal domain"/>
    <property type="match status" value="1"/>
</dbReference>